<evidence type="ECO:0000259" key="12">
    <source>
        <dbReference type="PROSITE" id="PS50883"/>
    </source>
</evidence>
<dbReference type="Gene3D" id="3.30.450.220">
    <property type="entry name" value="LuxQ periplasmic domain, N-terminal subdomain"/>
    <property type="match status" value="1"/>
</dbReference>
<evidence type="ECO:0000256" key="8">
    <source>
        <dbReference type="ARBA" id="ARBA00023012"/>
    </source>
</evidence>
<dbReference type="NCBIfam" id="TIGR00254">
    <property type="entry name" value="GGDEF"/>
    <property type="match status" value="1"/>
</dbReference>
<dbReference type="CDD" id="cd00130">
    <property type="entry name" value="PAS"/>
    <property type="match status" value="2"/>
</dbReference>
<keyword evidence="7" id="KW-0067">ATP-binding</keyword>
<feature type="domain" description="PAC" evidence="11">
    <location>
        <begin position="418"/>
        <end position="469"/>
    </location>
</feature>
<dbReference type="InterPro" id="IPR013656">
    <property type="entry name" value="PAS_4"/>
</dbReference>
<protein>
    <recommendedName>
        <fullName evidence="16">GGDEF domain-containing protein</fullName>
    </recommendedName>
</protein>
<feature type="compositionally biased region" description="Polar residues" evidence="9">
    <location>
        <begin position="316"/>
        <end position="329"/>
    </location>
</feature>
<keyword evidence="8" id="KW-0902">Two-component regulatory system</keyword>
<evidence type="ECO:0000259" key="13">
    <source>
        <dbReference type="PROSITE" id="PS50887"/>
    </source>
</evidence>
<gene>
    <name evidence="14" type="ORF">HHA01_26210</name>
</gene>
<dbReference type="Pfam" id="PF08448">
    <property type="entry name" value="PAS_4"/>
    <property type="match status" value="1"/>
</dbReference>
<feature type="domain" description="EAL" evidence="12">
    <location>
        <begin position="754"/>
        <end position="1007"/>
    </location>
</feature>
<evidence type="ECO:0000256" key="6">
    <source>
        <dbReference type="ARBA" id="ARBA00022777"/>
    </source>
</evidence>
<dbReference type="Gene3D" id="3.30.450.20">
    <property type="entry name" value="PAS domain"/>
    <property type="match status" value="2"/>
</dbReference>
<dbReference type="InterPro" id="IPR043128">
    <property type="entry name" value="Rev_trsase/Diguanyl_cyclase"/>
</dbReference>
<dbReference type="InterPro" id="IPR001633">
    <property type="entry name" value="EAL_dom"/>
</dbReference>
<evidence type="ECO:0000256" key="7">
    <source>
        <dbReference type="ARBA" id="ARBA00022840"/>
    </source>
</evidence>
<organism evidence="14 15">
    <name type="scientific">Halomonas halmophila</name>
    <dbReference type="NCBI Taxonomy" id="252"/>
    <lineage>
        <taxon>Bacteria</taxon>
        <taxon>Pseudomonadati</taxon>
        <taxon>Pseudomonadota</taxon>
        <taxon>Gammaproteobacteria</taxon>
        <taxon>Oceanospirillales</taxon>
        <taxon>Halomonadaceae</taxon>
        <taxon>Halomonas</taxon>
    </lineage>
</organism>
<evidence type="ECO:0000313" key="14">
    <source>
        <dbReference type="EMBL" id="GED23644.1"/>
    </source>
</evidence>
<dbReference type="InterPro" id="IPR001610">
    <property type="entry name" value="PAC"/>
</dbReference>
<dbReference type="CDD" id="cd01949">
    <property type="entry name" value="GGDEF"/>
    <property type="match status" value="1"/>
</dbReference>
<comment type="subcellular location">
    <subcellularLocation>
        <location evidence="2">Membrane</location>
    </subcellularLocation>
</comment>
<dbReference type="Gene3D" id="3.30.70.270">
    <property type="match status" value="1"/>
</dbReference>
<feature type="transmembrane region" description="Helical" evidence="10">
    <location>
        <begin position="267"/>
        <end position="289"/>
    </location>
</feature>
<dbReference type="SUPFAM" id="SSF55073">
    <property type="entry name" value="Nucleotide cyclase"/>
    <property type="match status" value="1"/>
</dbReference>
<dbReference type="InterPro" id="IPR000014">
    <property type="entry name" value="PAS"/>
</dbReference>
<evidence type="ECO:0000256" key="4">
    <source>
        <dbReference type="ARBA" id="ARBA00022679"/>
    </source>
</evidence>
<dbReference type="PROSITE" id="PS50883">
    <property type="entry name" value="EAL"/>
    <property type="match status" value="1"/>
</dbReference>
<dbReference type="CDD" id="cd01948">
    <property type="entry name" value="EAL"/>
    <property type="match status" value="1"/>
</dbReference>
<dbReference type="InterPro" id="IPR043056">
    <property type="entry name" value="LuxQ-periplasm_N"/>
</dbReference>
<dbReference type="GO" id="GO:0000160">
    <property type="term" value="P:phosphorelay signal transduction system"/>
    <property type="evidence" value="ECO:0007669"/>
    <property type="project" value="UniProtKB-KW"/>
</dbReference>
<dbReference type="SMART" id="SM00267">
    <property type="entry name" value="GGDEF"/>
    <property type="match status" value="1"/>
</dbReference>
<evidence type="ECO:0000256" key="5">
    <source>
        <dbReference type="ARBA" id="ARBA00022741"/>
    </source>
</evidence>
<dbReference type="SUPFAM" id="SSF141868">
    <property type="entry name" value="EAL domain-like"/>
    <property type="match status" value="1"/>
</dbReference>
<dbReference type="Proteomes" id="UP000319812">
    <property type="component" value="Unassembled WGS sequence"/>
</dbReference>
<keyword evidence="6" id="KW-0418">Kinase</keyword>
<feature type="region of interest" description="Disordered" evidence="9">
    <location>
        <begin position="309"/>
        <end position="332"/>
    </location>
</feature>
<dbReference type="NCBIfam" id="TIGR00229">
    <property type="entry name" value="sensory_box"/>
    <property type="match status" value="2"/>
</dbReference>
<keyword evidence="10" id="KW-0812">Transmembrane</keyword>
<dbReference type="Pfam" id="PF00990">
    <property type="entry name" value="GGDEF"/>
    <property type="match status" value="1"/>
</dbReference>
<dbReference type="InterPro" id="IPR029151">
    <property type="entry name" value="Sensor-like_sf"/>
</dbReference>
<dbReference type="InterPro" id="IPR000700">
    <property type="entry name" value="PAS-assoc_C"/>
</dbReference>
<keyword evidence="10" id="KW-0472">Membrane</keyword>
<name>A0A4Y4F719_9GAMM</name>
<evidence type="ECO:0000259" key="11">
    <source>
        <dbReference type="PROSITE" id="PS50113"/>
    </source>
</evidence>
<dbReference type="SMART" id="SM00052">
    <property type="entry name" value="EAL"/>
    <property type="match status" value="1"/>
</dbReference>
<dbReference type="InterPro" id="IPR052155">
    <property type="entry name" value="Biofilm_reg_signaling"/>
</dbReference>
<dbReference type="FunFam" id="3.30.70.270:FF:000001">
    <property type="entry name" value="Diguanylate cyclase domain protein"/>
    <property type="match status" value="1"/>
</dbReference>
<dbReference type="InterPro" id="IPR029787">
    <property type="entry name" value="Nucleotide_cyclase"/>
</dbReference>
<accession>A0A4Y4F719</accession>
<dbReference type="Pfam" id="PF00563">
    <property type="entry name" value="EAL"/>
    <property type="match status" value="1"/>
</dbReference>
<dbReference type="GO" id="GO:0016020">
    <property type="term" value="C:membrane"/>
    <property type="evidence" value="ECO:0007669"/>
    <property type="project" value="UniProtKB-SubCell"/>
</dbReference>
<keyword evidence="5" id="KW-0547">Nucleotide-binding</keyword>
<dbReference type="SUPFAM" id="SSF103190">
    <property type="entry name" value="Sensory domain-like"/>
    <property type="match status" value="1"/>
</dbReference>
<keyword evidence="10" id="KW-1133">Transmembrane helix</keyword>
<keyword evidence="4" id="KW-0808">Transferase</keyword>
<dbReference type="Gene3D" id="3.20.20.450">
    <property type="entry name" value="EAL domain"/>
    <property type="match status" value="1"/>
</dbReference>
<dbReference type="EMBL" id="BJOC01000043">
    <property type="protein sequence ID" value="GED23644.1"/>
    <property type="molecule type" value="Genomic_DNA"/>
</dbReference>
<sequence length="1021" mass="113714">MRASRFSHWLWGLGIVLLTLASVTPLVMAYLGSEKLLHESQQHTLQRDQRLLEEVLGERFMDIRSQSQAIAGSPDLHKALADADLDGVRSVLQQQLATGGRRHIDALALGYRQERVVASRQISPDRVQAVLNDNVTINEWQSVTEASEGATGEWLVLPVRLDHQVSTAGPAWLYTLVRLNDNDWLASVLMSTFGASAVTLQRNDTVLVSRETSAGQLAALAGMRDARGLVEQDSGILRHHTWQVGNSAQYQVRSWLPNTASPLLRDIHLTMLLVVCLMVVVLVGIWLLAVRHLTGRLLADPLSDAQAALRPETRPGRSSVSGDPASTGQRLERTSDAGLWQAHEQDSFFSGIIRYSPECIFVKDVEGYHRLVNKQYARTLWSSPEAMVGKRDDMVLPEHMLDQARSSDREVLDSGKAVKYEATIRTPDGVRTFLVTKFPISDGGGAPHLLGGIATDITELKETQERLGLVQNVFAETTEAIIVLDDRHNALIANRAFSELSGYDQSQATSAIQAFLHEHPEVASQLDKQRRWQGQCFFAHRQGGILPVLVSATTLPKSSGDARYVLRFNDITELKLAEHRLEHLAWYDQLTGLPNRSLFSQRLEEALEQASTMTAILFIDLDHFKDINDKYGHSRGDQVLCQVADRLRTCVQAKDVISRFGADEFTVMLRDIDTEAQVMSIASRVMKTLEMPFEAGEDECLNSVSIGITLSMRHGGTAETLLRNADQAMYVAKERGRQRIVLFDPSIDARQQQRLNYEMGLREALNKDELFVRYQPRFEISGRRIVGAEALVRWESQEHGLVPPDIFIPIAEGTRLIVDIGRFVLEQACHEAVRWAEQGEAVPVSVNLSPKQLREDGLWSDIQRILRESGLAPNMLELELTESMLVDNIDLVLPLLQRIRALGVNIAIDDFGTGYSSLAYLKQLPIDTVKVDRSFINDVPGSPEDETLLQAIVSMARSLNYRVVAEGVESEQQRAFLETLGCDELQGFLLGRPEPGNMLISQVIRAREGTPEGDRGAGRLG</sequence>
<feature type="domain" description="GGDEF" evidence="13">
    <location>
        <begin position="612"/>
        <end position="745"/>
    </location>
</feature>
<evidence type="ECO:0000256" key="2">
    <source>
        <dbReference type="ARBA" id="ARBA00004370"/>
    </source>
</evidence>
<dbReference type="Pfam" id="PF13426">
    <property type="entry name" value="PAS_9"/>
    <property type="match status" value="1"/>
</dbReference>
<dbReference type="InterPro" id="IPR035919">
    <property type="entry name" value="EAL_sf"/>
</dbReference>
<dbReference type="SUPFAM" id="SSF55785">
    <property type="entry name" value="PYP-like sensor domain (PAS domain)"/>
    <property type="match status" value="2"/>
</dbReference>
<evidence type="ECO:0000256" key="1">
    <source>
        <dbReference type="ARBA" id="ARBA00001946"/>
    </source>
</evidence>
<dbReference type="PROSITE" id="PS50113">
    <property type="entry name" value="PAC"/>
    <property type="match status" value="1"/>
</dbReference>
<evidence type="ECO:0008006" key="16">
    <source>
        <dbReference type="Google" id="ProtNLM"/>
    </source>
</evidence>
<keyword evidence="15" id="KW-1185">Reference proteome</keyword>
<dbReference type="InterPro" id="IPR000160">
    <property type="entry name" value="GGDEF_dom"/>
</dbReference>
<evidence type="ECO:0000256" key="3">
    <source>
        <dbReference type="ARBA" id="ARBA00022553"/>
    </source>
</evidence>
<evidence type="ECO:0000313" key="15">
    <source>
        <dbReference type="Proteomes" id="UP000319812"/>
    </source>
</evidence>
<dbReference type="PANTHER" id="PTHR44757:SF2">
    <property type="entry name" value="BIOFILM ARCHITECTURE MAINTENANCE PROTEIN MBAA"/>
    <property type="match status" value="1"/>
</dbReference>
<dbReference type="SMART" id="SM00086">
    <property type="entry name" value="PAC"/>
    <property type="match status" value="2"/>
</dbReference>
<comment type="cofactor">
    <cofactor evidence="1">
        <name>Mg(2+)</name>
        <dbReference type="ChEBI" id="CHEBI:18420"/>
    </cofactor>
</comment>
<dbReference type="GO" id="GO:0005524">
    <property type="term" value="F:ATP binding"/>
    <property type="evidence" value="ECO:0007669"/>
    <property type="project" value="UniProtKB-KW"/>
</dbReference>
<dbReference type="InterPro" id="IPR035965">
    <property type="entry name" value="PAS-like_dom_sf"/>
</dbReference>
<dbReference type="AlphaFoldDB" id="A0A4Y4F719"/>
<dbReference type="PANTHER" id="PTHR44757">
    <property type="entry name" value="DIGUANYLATE CYCLASE DGCP"/>
    <property type="match status" value="1"/>
</dbReference>
<proteinExistence type="predicted"/>
<reference evidence="14 15" key="1">
    <citation type="submission" date="2019-06" db="EMBL/GenBank/DDBJ databases">
        <title>Whole genome shotgun sequence of Halomonas halmophila NBRC 15537.</title>
        <authorList>
            <person name="Hosoyama A."/>
            <person name="Uohara A."/>
            <person name="Ohji S."/>
            <person name="Ichikawa N."/>
        </authorList>
    </citation>
    <scope>NUCLEOTIDE SEQUENCE [LARGE SCALE GENOMIC DNA]</scope>
    <source>
        <strain evidence="14 15">NBRC 15537</strain>
    </source>
</reference>
<dbReference type="GO" id="GO:0016301">
    <property type="term" value="F:kinase activity"/>
    <property type="evidence" value="ECO:0007669"/>
    <property type="project" value="UniProtKB-KW"/>
</dbReference>
<keyword evidence="3" id="KW-0597">Phosphoprotein</keyword>
<evidence type="ECO:0000256" key="10">
    <source>
        <dbReference type="SAM" id="Phobius"/>
    </source>
</evidence>
<dbReference type="PROSITE" id="PS50887">
    <property type="entry name" value="GGDEF"/>
    <property type="match status" value="1"/>
</dbReference>
<evidence type="ECO:0000256" key="9">
    <source>
        <dbReference type="SAM" id="MobiDB-lite"/>
    </source>
</evidence>
<comment type="caution">
    <text evidence="14">The sequence shown here is derived from an EMBL/GenBank/DDBJ whole genome shotgun (WGS) entry which is preliminary data.</text>
</comment>